<name>A0A544UIE3_LYSSH</name>
<evidence type="ECO:0000313" key="4">
    <source>
        <dbReference type="Proteomes" id="UP000317944"/>
    </source>
</evidence>
<dbReference type="RefSeq" id="WP_142508966.1">
    <property type="nucleotide sequence ID" value="NZ_SADV01000008.1"/>
</dbReference>
<dbReference type="SUPFAM" id="SSF51445">
    <property type="entry name" value="(Trans)glycosidases"/>
    <property type="match status" value="1"/>
</dbReference>
<dbReference type="InterPro" id="IPR029000">
    <property type="entry name" value="Cyclophilin-like_dom_sf"/>
</dbReference>
<accession>A0A544UIE3</accession>
<dbReference type="InterPro" id="IPR043894">
    <property type="entry name" value="MupG_C"/>
</dbReference>
<gene>
    <name evidence="3" type="ORF">C7Y47_11815</name>
</gene>
<evidence type="ECO:0000313" key="3">
    <source>
        <dbReference type="EMBL" id="TQR32806.1"/>
    </source>
</evidence>
<comment type="caution">
    <text evidence="3">The sequence shown here is derived from an EMBL/GenBank/DDBJ whole genome shotgun (WGS) entry which is preliminary data.</text>
</comment>
<feature type="domain" description="6-phospho-N-acetylmuramidase N-terminal" evidence="2">
    <location>
        <begin position="4"/>
        <end position="238"/>
    </location>
</feature>
<dbReference type="Gene3D" id="2.40.100.10">
    <property type="entry name" value="Cyclophilin-like"/>
    <property type="match status" value="1"/>
</dbReference>
<dbReference type="AlphaFoldDB" id="A0A544UIE3"/>
<sequence length="361" mass="41556">MKRLGISLYPQHSTLDDMKRYVQLAHDNGFDRIFTCLMSLNNDEERQKLQQINKFGQQLGFEISADIAPAVFEDLGLTYKDIGYFKEHYHLAALRLDMGFSGQEEAFMSLDASNLKIELNISNGTKYVENIVSYQPNKDNIIGCHNFYPRRFTGLSRQHFLQTSQKFKANHIRTAAMISSQHAMFGPWEETEHGLPTLEEHRHLPITVQAKDLWHTGLIDDCIIGNMYASEEEIRALGQLNRHKLELKVEQSIETSILEEAILFKEPHFNRGDVSDYVIRSTQSRVKYKNGDFPVHDTHLLKLGDVTIDNNLDVRYKGELQIVLKEMPNAGSTNVVARVVEEEQFLLAHIQPWASFGFTKW</sequence>
<dbReference type="Pfam" id="PF19200">
    <property type="entry name" value="MupG_N"/>
    <property type="match status" value="1"/>
</dbReference>
<dbReference type="SUPFAM" id="SSF50891">
    <property type="entry name" value="Cyclophilin-like"/>
    <property type="match status" value="1"/>
</dbReference>
<dbReference type="Proteomes" id="UP000317944">
    <property type="component" value="Unassembled WGS sequence"/>
</dbReference>
<evidence type="ECO:0000259" key="1">
    <source>
        <dbReference type="Pfam" id="PF05913"/>
    </source>
</evidence>
<dbReference type="InterPro" id="IPR043797">
    <property type="entry name" value="MupG_N"/>
</dbReference>
<dbReference type="OrthoDB" id="5809921at2"/>
<protein>
    <submittedName>
        <fullName evidence="3">DUF871 domain-containing protein</fullName>
    </submittedName>
</protein>
<dbReference type="PANTHER" id="PTHR38435">
    <property type="match status" value="1"/>
</dbReference>
<feature type="domain" description="6-phospho-N-acetylmuramidase C-terminal" evidence="1">
    <location>
        <begin position="245"/>
        <end position="358"/>
    </location>
</feature>
<dbReference type="EMBL" id="SADV01000008">
    <property type="protein sequence ID" value="TQR32806.1"/>
    <property type="molecule type" value="Genomic_DNA"/>
</dbReference>
<dbReference type="Gene3D" id="3.20.20.70">
    <property type="entry name" value="Aldolase class I"/>
    <property type="match status" value="1"/>
</dbReference>
<dbReference type="InterPro" id="IPR008589">
    <property type="entry name" value="MupG"/>
</dbReference>
<dbReference type="PANTHER" id="PTHR38435:SF1">
    <property type="entry name" value="DUF871 DOMAIN-CONTAINING PROTEIN"/>
    <property type="match status" value="1"/>
</dbReference>
<dbReference type="InterPro" id="IPR013785">
    <property type="entry name" value="Aldolase_TIM"/>
</dbReference>
<evidence type="ECO:0000259" key="2">
    <source>
        <dbReference type="Pfam" id="PF19200"/>
    </source>
</evidence>
<proteinExistence type="predicted"/>
<dbReference type="Pfam" id="PF05913">
    <property type="entry name" value="MupG_C"/>
    <property type="match status" value="1"/>
</dbReference>
<reference evidence="3 4" key="1">
    <citation type="submission" date="2018-03" db="EMBL/GenBank/DDBJ databases">
        <title>Aerobic endospore-forming bacteria genome sequencing and assembly.</title>
        <authorList>
            <person name="Cavalcante D.A."/>
            <person name="Driks A."/>
            <person name="Putonti C."/>
            <person name="De-Souza M.T."/>
        </authorList>
    </citation>
    <scope>NUCLEOTIDE SEQUENCE [LARGE SCALE GENOMIC DNA]</scope>
    <source>
        <strain evidence="3 4">SDF0037</strain>
    </source>
</reference>
<organism evidence="3 4">
    <name type="scientific">Lysinibacillus sphaericus</name>
    <name type="common">Bacillus sphaericus</name>
    <dbReference type="NCBI Taxonomy" id="1421"/>
    <lineage>
        <taxon>Bacteria</taxon>
        <taxon>Bacillati</taxon>
        <taxon>Bacillota</taxon>
        <taxon>Bacilli</taxon>
        <taxon>Bacillales</taxon>
        <taxon>Bacillaceae</taxon>
        <taxon>Lysinibacillus</taxon>
    </lineage>
</organism>
<dbReference type="InterPro" id="IPR017853">
    <property type="entry name" value="GH"/>
</dbReference>